<feature type="transmembrane region" description="Helical" evidence="1">
    <location>
        <begin position="20"/>
        <end position="37"/>
    </location>
</feature>
<evidence type="ECO:0000256" key="1">
    <source>
        <dbReference type="SAM" id="Phobius"/>
    </source>
</evidence>
<organism evidence="2 3">
    <name type="scientific">Flavobacterium beibuense</name>
    <dbReference type="NCBI Taxonomy" id="657326"/>
    <lineage>
        <taxon>Bacteria</taxon>
        <taxon>Pseudomonadati</taxon>
        <taxon>Bacteroidota</taxon>
        <taxon>Flavobacteriia</taxon>
        <taxon>Flavobacteriales</taxon>
        <taxon>Flavobacteriaceae</taxon>
        <taxon>Flavobacterium</taxon>
    </lineage>
</organism>
<gene>
    <name evidence="2" type="ORF">NU09_0833</name>
</gene>
<dbReference type="GO" id="GO:1901530">
    <property type="term" value="P:response to hypochlorite"/>
    <property type="evidence" value="ECO:0007669"/>
    <property type="project" value="TreeGrafter"/>
</dbReference>
<protein>
    <submittedName>
        <fullName evidence="2">Inner membrane protein YkgB</fullName>
    </submittedName>
</protein>
<dbReference type="InterPro" id="IPR016865">
    <property type="entry name" value="RclC"/>
</dbReference>
<feature type="transmembrane region" description="Helical" evidence="1">
    <location>
        <begin position="114"/>
        <end position="134"/>
    </location>
</feature>
<evidence type="ECO:0000313" key="3">
    <source>
        <dbReference type="Proteomes" id="UP000289775"/>
    </source>
</evidence>
<keyword evidence="1" id="KW-0812">Transmembrane</keyword>
<keyword evidence="1" id="KW-1133">Transmembrane helix</keyword>
<name>A0A444WEE3_9FLAO</name>
<comment type="caution">
    <text evidence="2">The sequence shown here is derived from an EMBL/GenBank/DDBJ whole genome shotgun (WGS) entry which is preliminary data.</text>
</comment>
<feature type="transmembrane region" description="Helical" evidence="1">
    <location>
        <begin position="88"/>
        <end position="107"/>
    </location>
</feature>
<dbReference type="OrthoDB" id="1118972at2"/>
<dbReference type="PANTHER" id="PTHR40106">
    <property type="entry name" value="INNER MEMBRANE PROTEIN RCLC"/>
    <property type="match status" value="1"/>
</dbReference>
<dbReference type="AlphaFoldDB" id="A0A444WEE3"/>
<dbReference type="RefSeq" id="WP_129750003.1">
    <property type="nucleotide sequence ID" value="NZ_JUIW01000003.1"/>
</dbReference>
<proteinExistence type="predicted"/>
<reference evidence="2 3" key="1">
    <citation type="submission" date="2014-12" db="EMBL/GenBank/DDBJ databases">
        <title>Genome sequence of Flavobacterium beibuense RSKm HC5.</title>
        <authorList>
            <person name="Kim J.F."/>
            <person name="Song J.Y."/>
            <person name="Kwak M.-J."/>
            <person name="Lee S.-W."/>
        </authorList>
    </citation>
    <scope>NUCLEOTIDE SEQUENCE [LARGE SCALE GENOMIC DNA]</scope>
    <source>
        <strain evidence="2 3">RSKm HC5</strain>
    </source>
</reference>
<keyword evidence="3" id="KW-1185">Reference proteome</keyword>
<sequence>MKHSIIKAVAGLEDTAKSTVRYAIVIVLLWIGGLKFFNYEADGITPFVANSPFMSFFYNAPQEYAQHINKEGEYVAENRQWHRNNNTYGFSAGLGVFLIGAGILIALHRKAPLLSMAGSMLVFLMTLGTLSFLLTTPESWVSNLGDSDYGFPFLSARGRLVVKDLVILGGTLITMSQSAQYYLKQNKSVIN</sequence>
<dbReference type="EMBL" id="JUIW01000003">
    <property type="protein sequence ID" value="RYJ44223.1"/>
    <property type="molecule type" value="Genomic_DNA"/>
</dbReference>
<accession>A0A444WEE3</accession>
<dbReference type="Proteomes" id="UP000289775">
    <property type="component" value="Unassembled WGS sequence"/>
</dbReference>
<dbReference type="PANTHER" id="PTHR40106:SF1">
    <property type="entry name" value="INNER MEMBRANE PROTEIN RCLC"/>
    <property type="match status" value="1"/>
</dbReference>
<dbReference type="Pfam" id="PF04224">
    <property type="entry name" value="DUF417"/>
    <property type="match status" value="1"/>
</dbReference>
<dbReference type="GO" id="GO:0005886">
    <property type="term" value="C:plasma membrane"/>
    <property type="evidence" value="ECO:0007669"/>
    <property type="project" value="TreeGrafter"/>
</dbReference>
<keyword evidence="1" id="KW-0472">Membrane</keyword>
<dbReference type="PIRSF" id="PIRSF028065">
    <property type="entry name" value="UCP028065"/>
    <property type="match status" value="1"/>
</dbReference>
<evidence type="ECO:0000313" key="2">
    <source>
        <dbReference type="EMBL" id="RYJ44223.1"/>
    </source>
</evidence>
<dbReference type="InterPro" id="IPR007339">
    <property type="entry name" value="RclC-like"/>
</dbReference>